<dbReference type="AlphaFoldDB" id="A0A388K768"/>
<protein>
    <recommendedName>
        <fullName evidence="4">aspartyl aminopeptidase</fullName>
        <ecNumber evidence="4">3.4.11.21</ecNumber>
    </recommendedName>
</protein>
<dbReference type="GO" id="GO:0008237">
    <property type="term" value="F:metallopeptidase activity"/>
    <property type="evidence" value="ECO:0007669"/>
    <property type="project" value="UniProtKB-KW"/>
</dbReference>
<keyword evidence="7" id="KW-0479">Metal-binding</keyword>
<evidence type="ECO:0000256" key="5">
    <source>
        <dbReference type="ARBA" id="ARBA00022438"/>
    </source>
</evidence>
<dbReference type="PANTHER" id="PTHR28570:SF3">
    <property type="entry name" value="ASPARTYL AMINOPEPTIDASE"/>
    <property type="match status" value="1"/>
</dbReference>
<evidence type="ECO:0000256" key="12">
    <source>
        <dbReference type="SAM" id="SignalP"/>
    </source>
</evidence>
<dbReference type="Pfam" id="PF02127">
    <property type="entry name" value="Peptidase_M18"/>
    <property type="match status" value="3"/>
</dbReference>
<evidence type="ECO:0000256" key="4">
    <source>
        <dbReference type="ARBA" id="ARBA00011965"/>
    </source>
</evidence>
<keyword evidence="9" id="KW-0862">Zinc</keyword>
<dbReference type="GO" id="GO:0008270">
    <property type="term" value="F:zinc ion binding"/>
    <property type="evidence" value="ECO:0007669"/>
    <property type="project" value="InterPro"/>
</dbReference>
<name>A0A388K768_CHABU</name>
<feature type="region of interest" description="Disordered" evidence="11">
    <location>
        <begin position="833"/>
        <end position="873"/>
    </location>
</feature>
<sequence>MALHGVGILVLVLLVPSFLDNGWYIDLLVGDSKWLDLFPALAHPTQALISLASPRILEFVRLYSVDVSPPLIAVLSFDQWSDLLWTAANDKAGFLGLTKYLVTKAKDIAGEDELVSICIDGDVAMKEKVFIDLFGAESNFHAGLVQKDPGMVGDDEGSGEEEEEEDDSLALTEEEKAYHSKLLEEGRLDKVKAIAANQKTCANKFLASLTGEEMVKCKEKALTENTTFIRGNYPLTPDAMKLPVIGDFDRTKCSVSASALAVRGFLGPKVQTAIAELKRIWNVGRPYLKCQCVAEGKGDSGKNISCCDDVFWYLLSDLHYLFPEAPTLRARARAFRVRARSTWRAVVLSLVVFAHMREVMVKMAFSVAIDPSRTAQNIIDDPAIMLHKFPRTMAKFILPARYVRTAEKTRLEVVPAASAKKVTPVRGFFLFNSTVSNSVRRSDAWQRVCLSQEGGEQGHKRDQEGEDERESERERAHSIQSAMSPFADSKRGSTSVVHDFLRFINNAWTPFHATREVERMLLDAGYQQLSERDHWPLELGGKYFVTRNMSSIIAFSIGHRFVAGEGFWVVGAHTDSPCPKLKPVTKVTKAGCLMVGVQPYGGGIWHTWFDRDLSVAGRVMVKKSADQLDMAHCHAVPNGNGNGHAVANGNGYAAPNGNGHAVANGNGYAAPNGNGHAVANGNGYAAPNGNGHAFANGNGHAVPNGNGHAFANGNGHAVPNGNGNGHAVTNGNGHAVPNGNGHVVSNGNGHFGNGNGHISANGHSQKTPVIASELVLIRRPIMRIPTLAIHLDRSVNDGFAVNFQNHMGALLATSIKAEMNRVAQLRLGEEASFSGNYGEEDSSPVKNTMQANGKVSRPSRSTTPTSMTKVEEQPSHHAVLLQALVESTSAQDALYNERGVRMVALFDNEEVGSNSAQGACSTLMRDAMTRITEWAAIMQGSHYGISGLVEQASQNSFVVSADMGHALHPNYQDFVVRSDLPCGSTIGPSVSTRLGIRTVDVGAPQLSMHSVREMCGADDIDHSFRHLKAYFEDVGDLLLEIVVDE</sequence>
<dbReference type="Proteomes" id="UP000265515">
    <property type="component" value="Unassembled WGS sequence"/>
</dbReference>
<keyword evidence="14" id="KW-1185">Reference proteome</keyword>
<evidence type="ECO:0000256" key="7">
    <source>
        <dbReference type="ARBA" id="ARBA00022723"/>
    </source>
</evidence>
<feature type="region of interest" description="Disordered" evidence="11">
    <location>
        <begin position="146"/>
        <end position="171"/>
    </location>
</feature>
<evidence type="ECO:0000256" key="8">
    <source>
        <dbReference type="ARBA" id="ARBA00022801"/>
    </source>
</evidence>
<keyword evidence="5" id="KW-0031">Aminopeptidase</keyword>
<accession>A0A388K768</accession>
<dbReference type="GO" id="GO:0005737">
    <property type="term" value="C:cytoplasm"/>
    <property type="evidence" value="ECO:0007669"/>
    <property type="project" value="UniProtKB-ARBA"/>
</dbReference>
<dbReference type="SUPFAM" id="SSF53187">
    <property type="entry name" value="Zn-dependent exopeptidases"/>
    <property type="match status" value="1"/>
</dbReference>
<evidence type="ECO:0000313" key="13">
    <source>
        <dbReference type="EMBL" id="GBG65888.1"/>
    </source>
</evidence>
<evidence type="ECO:0000256" key="2">
    <source>
        <dbReference type="ARBA" id="ARBA00001947"/>
    </source>
</evidence>
<keyword evidence="6" id="KW-0645">Protease</keyword>
<keyword evidence="10" id="KW-0482">Metalloprotease</keyword>
<comment type="catalytic activity">
    <reaction evidence="1">
        <text>Release of an N-terminal aspartate or glutamate from a peptide, with a preference for aspartate.</text>
        <dbReference type="EC" id="3.4.11.21"/>
    </reaction>
</comment>
<comment type="cofactor">
    <cofactor evidence="2">
        <name>Zn(2+)</name>
        <dbReference type="ChEBI" id="CHEBI:29105"/>
    </cofactor>
</comment>
<proteinExistence type="inferred from homology"/>
<dbReference type="Gramene" id="GBG65888">
    <property type="protein sequence ID" value="GBG65888"/>
    <property type="gene ID" value="CBR_g54179"/>
</dbReference>
<evidence type="ECO:0000256" key="11">
    <source>
        <dbReference type="SAM" id="MobiDB-lite"/>
    </source>
</evidence>
<gene>
    <name evidence="13" type="ORF">CBR_g54179</name>
</gene>
<feature type="region of interest" description="Disordered" evidence="11">
    <location>
        <begin position="450"/>
        <end position="491"/>
    </location>
</feature>
<keyword evidence="12" id="KW-0732">Signal</keyword>
<reference evidence="13 14" key="1">
    <citation type="journal article" date="2018" name="Cell">
        <title>The Chara Genome: Secondary Complexity and Implications for Plant Terrestrialization.</title>
        <authorList>
            <person name="Nishiyama T."/>
            <person name="Sakayama H."/>
            <person name="Vries J.D."/>
            <person name="Buschmann H."/>
            <person name="Saint-Marcoux D."/>
            <person name="Ullrich K.K."/>
            <person name="Haas F.B."/>
            <person name="Vanderstraeten L."/>
            <person name="Becker D."/>
            <person name="Lang D."/>
            <person name="Vosolsobe S."/>
            <person name="Rombauts S."/>
            <person name="Wilhelmsson P.K.I."/>
            <person name="Janitza P."/>
            <person name="Kern R."/>
            <person name="Heyl A."/>
            <person name="Rumpler F."/>
            <person name="Villalobos L.I.A.C."/>
            <person name="Clay J.M."/>
            <person name="Skokan R."/>
            <person name="Toyoda A."/>
            <person name="Suzuki Y."/>
            <person name="Kagoshima H."/>
            <person name="Schijlen E."/>
            <person name="Tajeshwar N."/>
            <person name="Catarino B."/>
            <person name="Hetherington A.J."/>
            <person name="Saltykova A."/>
            <person name="Bonnot C."/>
            <person name="Breuninger H."/>
            <person name="Symeonidi A."/>
            <person name="Radhakrishnan G.V."/>
            <person name="Van Nieuwerburgh F."/>
            <person name="Deforce D."/>
            <person name="Chang C."/>
            <person name="Karol K.G."/>
            <person name="Hedrich R."/>
            <person name="Ulvskov P."/>
            <person name="Glockner G."/>
            <person name="Delwiche C.F."/>
            <person name="Petrasek J."/>
            <person name="Van de Peer Y."/>
            <person name="Friml J."/>
            <person name="Beilby M."/>
            <person name="Dolan L."/>
            <person name="Kohara Y."/>
            <person name="Sugano S."/>
            <person name="Fujiyama A."/>
            <person name="Delaux P.-M."/>
            <person name="Quint M."/>
            <person name="TheiBen G."/>
            <person name="Hagemann M."/>
            <person name="Harholt J."/>
            <person name="Dunand C."/>
            <person name="Zachgo S."/>
            <person name="Langdale J."/>
            <person name="Maumus F."/>
            <person name="Straeten D.V.D."/>
            <person name="Gould S.B."/>
            <person name="Rensing S.A."/>
        </authorList>
    </citation>
    <scope>NUCLEOTIDE SEQUENCE [LARGE SCALE GENOMIC DNA]</scope>
    <source>
        <strain evidence="13 14">S276</strain>
    </source>
</reference>
<evidence type="ECO:0000256" key="1">
    <source>
        <dbReference type="ARBA" id="ARBA00001335"/>
    </source>
</evidence>
<dbReference type="PRINTS" id="PR00932">
    <property type="entry name" value="AMINO1PTASE"/>
</dbReference>
<dbReference type="InterPro" id="IPR001948">
    <property type="entry name" value="Peptidase_M18"/>
</dbReference>
<dbReference type="Gene3D" id="2.30.250.10">
    <property type="entry name" value="Aminopeptidase i, Domain 2"/>
    <property type="match status" value="1"/>
</dbReference>
<dbReference type="STRING" id="69332.A0A388K768"/>
<feature type="compositionally biased region" description="Acidic residues" evidence="11">
    <location>
        <begin position="153"/>
        <end position="168"/>
    </location>
</feature>
<dbReference type="Gene3D" id="3.40.630.10">
    <property type="entry name" value="Zn peptidases"/>
    <property type="match status" value="3"/>
</dbReference>
<evidence type="ECO:0000313" key="14">
    <source>
        <dbReference type="Proteomes" id="UP000265515"/>
    </source>
</evidence>
<feature type="compositionally biased region" description="Low complexity" evidence="11">
    <location>
        <begin position="856"/>
        <end position="868"/>
    </location>
</feature>
<dbReference type="EMBL" id="BFEA01000067">
    <property type="protein sequence ID" value="GBG65888.1"/>
    <property type="molecule type" value="Genomic_DNA"/>
</dbReference>
<evidence type="ECO:0000256" key="9">
    <source>
        <dbReference type="ARBA" id="ARBA00022833"/>
    </source>
</evidence>
<organism evidence="13 14">
    <name type="scientific">Chara braunii</name>
    <name type="common">Braun's stonewort</name>
    <dbReference type="NCBI Taxonomy" id="69332"/>
    <lineage>
        <taxon>Eukaryota</taxon>
        <taxon>Viridiplantae</taxon>
        <taxon>Streptophyta</taxon>
        <taxon>Charophyceae</taxon>
        <taxon>Charales</taxon>
        <taxon>Characeae</taxon>
        <taxon>Chara</taxon>
    </lineage>
</organism>
<evidence type="ECO:0000256" key="3">
    <source>
        <dbReference type="ARBA" id="ARBA00008290"/>
    </source>
</evidence>
<feature type="signal peptide" evidence="12">
    <location>
        <begin position="1"/>
        <end position="24"/>
    </location>
</feature>
<dbReference type="PANTHER" id="PTHR28570">
    <property type="entry name" value="ASPARTYL AMINOPEPTIDASE"/>
    <property type="match status" value="1"/>
</dbReference>
<dbReference type="OrthoDB" id="9880441at2759"/>
<dbReference type="InterPro" id="IPR023358">
    <property type="entry name" value="Peptidase_M18_dom2"/>
</dbReference>
<feature type="compositionally biased region" description="Polar residues" evidence="11">
    <location>
        <begin position="844"/>
        <end position="853"/>
    </location>
</feature>
<comment type="similarity">
    <text evidence="3">Belongs to the peptidase M18 family.</text>
</comment>
<comment type="caution">
    <text evidence="13">The sequence shown here is derived from an EMBL/GenBank/DDBJ whole genome shotgun (WGS) entry which is preliminary data.</text>
</comment>
<dbReference type="SUPFAM" id="SSF101821">
    <property type="entry name" value="Aminopeptidase/glucanase lid domain"/>
    <property type="match status" value="2"/>
</dbReference>
<dbReference type="GO" id="GO:0006508">
    <property type="term" value="P:proteolysis"/>
    <property type="evidence" value="ECO:0007669"/>
    <property type="project" value="UniProtKB-KW"/>
</dbReference>
<evidence type="ECO:0000256" key="6">
    <source>
        <dbReference type="ARBA" id="ARBA00022670"/>
    </source>
</evidence>
<evidence type="ECO:0000256" key="10">
    <source>
        <dbReference type="ARBA" id="ARBA00023049"/>
    </source>
</evidence>
<dbReference type="GO" id="GO:0004177">
    <property type="term" value="F:aminopeptidase activity"/>
    <property type="evidence" value="ECO:0007669"/>
    <property type="project" value="UniProtKB-KW"/>
</dbReference>
<dbReference type="EC" id="3.4.11.21" evidence="4"/>
<keyword evidence="8" id="KW-0378">Hydrolase</keyword>
<feature type="chain" id="PRO_5017423956" description="aspartyl aminopeptidase" evidence="12">
    <location>
        <begin position="25"/>
        <end position="1045"/>
    </location>
</feature>